<comment type="subcellular location">
    <subcellularLocation>
        <location evidence="6">Endoplasmic reticulum membrane</location>
        <topology evidence="6">Multi-pass membrane protein</topology>
    </subcellularLocation>
    <subcellularLocation>
        <location evidence="6">Endoplasmic reticulum-Golgi intermediate compartment membrane</location>
        <topology evidence="6">Multi-pass membrane protein</topology>
    </subcellularLocation>
    <subcellularLocation>
        <location evidence="6">Cytoplasmic vesicle</location>
        <location evidence="6">COPII-coated vesicle membrane</location>
        <topology evidence="6">Multi-pass membrane protein</topology>
    </subcellularLocation>
</comment>
<evidence type="ECO:0000256" key="5">
    <source>
        <dbReference type="ARBA" id="ARBA00023329"/>
    </source>
</evidence>
<proteinExistence type="inferred from homology"/>
<keyword evidence="3 6" id="KW-1133">Transmembrane helix</keyword>
<dbReference type="EMBL" id="PKPP01014160">
    <property type="protein sequence ID" value="PWA39975.1"/>
    <property type="molecule type" value="Genomic_DNA"/>
</dbReference>
<dbReference type="PANTHER" id="PTHR31792:SF3">
    <property type="entry name" value="VACUOLAR ATPASE ASSEMBLY INTEGRAL MEMBRANE PROTEIN VMA21"/>
    <property type="match status" value="1"/>
</dbReference>
<evidence type="ECO:0000256" key="1">
    <source>
        <dbReference type="ARBA" id="ARBA00022692"/>
    </source>
</evidence>
<dbReference type="GO" id="GO:0012507">
    <property type="term" value="C:ER to Golgi transport vesicle membrane"/>
    <property type="evidence" value="ECO:0007669"/>
    <property type="project" value="UniProtKB-SubCell"/>
</dbReference>
<dbReference type="GO" id="GO:0005789">
    <property type="term" value="C:endoplasmic reticulum membrane"/>
    <property type="evidence" value="ECO:0007669"/>
    <property type="project" value="UniProtKB-SubCell"/>
</dbReference>
<dbReference type="AlphaFoldDB" id="A0A2U1KT91"/>
<evidence type="ECO:0000256" key="4">
    <source>
        <dbReference type="ARBA" id="ARBA00023136"/>
    </source>
</evidence>
<dbReference type="Pfam" id="PF09446">
    <property type="entry name" value="VMA21"/>
    <property type="match status" value="1"/>
</dbReference>
<protein>
    <recommendedName>
        <fullName evidence="6">Vacuolar ATPase assembly integral membrane protein VMA21 homolog</fullName>
    </recommendedName>
</protein>
<dbReference type="GO" id="GO:0070072">
    <property type="term" value="P:vacuolar proton-transporting V-type ATPase complex assembly"/>
    <property type="evidence" value="ECO:0007669"/>
    <property type="project" value="UniProtKB-UniRule"/>
</dbReference>
<dbReference type="InterPro" id="IPR019013">
    <property type="entry name" value="Vma21"/>
</dbReference>
<keyword evidence="5 6" id="KW-0968">Cytoplasmic vesicle</keyword>
<evidence type="ECO:0000256" key="6">
    <source>
        <dbReference type="HAMAP-Rule" id="MF_03058"/>
    </source>
</evidence>
<organism evidence="8 9">
    <name type="scientific">Artemisia annua</name>
    <name type="common">Sweet wormwood</name>
    <dbReference type="NCBI Taxonomy" id="35608"/>
    <lineage>
        <taxon>Eukaryota</taxon>
        <taxon>Viridiplantae</taxon>
        <taxon>Streptophyta</taxon>
        <taxon>Embryophyta</taxon>
        <taxon>Tracheophyta</taxon>
        <taxon>Spermatophyta</taxon>
        <taxon>Magnoliopsida</taxon>
        <taxon>eudicotyledons</taxon>
        <taxon>Gunneridae</taxon>
        <taxon>Pentapetalae</taxon>
        <taxon>asterids</taxon>
        <taxon>campanulids</taxon>
        <taxon>Asterales</taxon>
        <taxon>Asteraceae</taxon>
        <taxon>Asteroideae</taxon>
        <taxon>Anthemideae</taxon>
        <taxon>Artemisiinae</taxon>
        <taxon>Artemisia</taxon>
    </lineage>
</organism>
<gene>
    <name evidence="8" type="ORF">CTI12_AA563860</name>
</gene>
<evidence type="ECO:0000256" key="3">
    <source>
        <dbReference type="ARBA" id="ARBA00022989"/>
    </source>
</evidence>
<feature type="transmembrane region" description="Helical" evidence="6">
    <location>
        <begin position="7"/>
        <end position="26"/>
    </location>
</feature>
<evidence type="ECO:0000256" key="7">
    <source>
        <dbReference type="SAM" id="MobiDB-lite"/>
    </source>
</evidence>
<accession>A0A2U1KT91</accession>
<dbReference type="OrthoDB" id="160405at2759"/>
<comment type="function">
    <text evidence="6">Required for the assembly of the V0 complex of the vacuolar ATPase (V-ATPase) in the endoplasmic reticulum.</text>
</comment>
<feature type="transmembrane region" description="Helical" evidence="6">
    <location>
        <begin position="46"/>
        <end position="64"/>
    </location>
</feature>
<dbReference type="HAMAP" id="MF_03058">
    <property type="entry name" value="VMA21"/>
    <property type="match status" value="1"/>
</dbReference>
<keyword evidence="2 6" id="KW-0256">Endoplasmic reticulum</keyword>
<keyword evidence="9" id="KW-1185">Reference proteome</keyword>
<keyword evidence="4 6" id="KW-0472">Membrane</keyword>
<dbReference type="Proteomes" id="UP000245207">
    <property type="component" value="Unassembled WGS sequence"/>
</dbReference>
<name>A0A2U1KT91_ARTAN</name>
<evidence type="ECO:0000313" key="8">
    <source>
        <dbReference type="EMBL" id="PWA39975.1"/>
    </source>
</evidence>
<dbReference type="STRING" id="35608.A0A2U1KT91"/>
<feature type="region of interest" description="Disordered" evidence="7">
    <location>
        <begin position="86"/>
        <end position="107"/>
    </location>
</feature>
<dbReference type="GO" id="GO:0033116">
    <property type="term" value="C:endoplasmic reticulum-Golgi intermediate compartment membrane"/>
    <property type="evidence" value="ECO:0007669"/>
    <property type="project" value="UniProtKB-SubCell"/>
</dbReference>
<feature type="compositionally biased region" description="Polar residues" evidence="7">
    <location>
        <begin position="92"/>
        <end position="107"/>
    </location>
</feature>
<reference evidence="8 9" key="1">
    <citation type="journal article" date="2018" name="Mol. Plant">
        <title>The genome of Artemisia annua provides insight into the evolution of Asteraceae family and artemisinin biosynthesis.</title>
        <authorList>
            <person name="Shen Q."/>
            <person name="Zhang L."/>
            <person name="Liao Z."/>
            <person name="Wang S."/>
            <person name="Yan T."/>
            <person name="Shi P."/>
            <person name="Liu M."/>
            <person name="Fu X."/>
            <person name="Pan Q."/>
            <person name="Wang Y."/>
            <person name="Lv Z."/>
            <person name="Lu X."/>
            <person name="Zhang F."/>
            <person name="Jiang W."/>
            <person name="Ma Y."/>
            <person name="Chen M."/>
            <person name="Hao X."/>
            <person name="Li L."/>
            <person name="Tang Y."/>
            <person name="Lv G."/>
            <person name="Zhou Y."/>
            <person name="Sun X."/>
            <person name="Brodelius P.E."/>
            <person name="Rose J.K.C."/>
            <person name="Tang K."/>
        </authorList>
    </citation>
    <scope>NUCLEOTIDE SEQUENCE [LARGE SCALE GENOMIC DNA]</scope>
    <source>
        <strain evidence="9">cv. Huhao1</strain>
        <tissue evidence="8">Leaf</tissue>
    </source>
</reference>
<sequence length="107" mass="11891">MGGVSEKFLITSMLMWAVPIAILYAFNNNLVPGFVDISSHSMTLFSGFMAVISVNIVIAIYVYMAMKEPSDKHKPDPKFLADAKISVKHSKPNQMHENSSATQKKEK</sequence>
<comment type="caution">
    <text evidence="8">The sequence shown here is derived from an EMBL/GenBank/DDBJ whole genome shotgun (WGS) entry which is preliminary data.</text>
</comment>
<keyword evidence="1 6" id="KW-0812">Transmembrane</keyword>
<evidence type="ECO:0000313" key="9">
    <source>
        <dbReference type="Proteomes" id="UP000245207"/>
    </source>
</evidence>
<comment type="similarity">
    <text evidence="6">Belongs to the VMA21 family.</text>
</comment>
<evidence type="ECO:0000256" key="2">
    <source>
        <dbReference type="ARBA" id="ARBA00022824"/>
    </source>
</evidence>
<dbReference type="PANTHER" id="PTHR31792">
    <property type="entry name" value="VACUOLAR ATPASE ASSEMBLY INTEGRAL MEMBRANE PROTEIN VMA21"/>
    <property type="match status" value="1"/>
</dbReference>